<comment type="subcellular location">
    <subcellularLocation>
        <location evidence="1">Cytoplasm</location>
    </subcellularLocation>
</comment>
<dbReference type="GO" id="GO:0001578">
    <property type="term" value="P:microtubule bundle formation"/>
    <property type="evidence" value="ECO:0007669"/>
    <property type="project" value="TreeGrafter"/>
</dbReference>
<dbReference type="GO" id="GO:0035371">
    <property type="term" value="C:microtubule plus-end"/>
    <property type="evidence" value="ECO:0007669"/>
    <property type="project" value="TreeGrafter"/>
</dbReference>
<dbReference type="AlphaFoldDB" id="A0A401SKQ0"/>
<reference evidence="5 6" key="1">
    <citation type="journal article" date="2018" name="Nat. Ecol. Evol.">
        <title>Shark genomes provide insights into elasmobranch evolution and the origin of vertebrates.</title>
        <authorList>
            <person name="Hara Y"/>
            <person name="Yamaguchi K"/>
            <person name="Onimaru K"/>
            <person name="Kadota M"/>
            <person name="Koyanagi M"/>
            <person name="Keeley SD"/>
            <person name="Tatsumi K"/>
            <person name="Tanaka K"/>
            <person name="Motone F"/>
            <person name="Kageyama Y"/>
            <person name="Nozu R"/>
            <person name="Adachi N"/>
            <person name="Nishimura O"/>
            <person name="Nakagawa R"/>
            <person name="Tanegashima C"/>
            <person name="Kiyatake I"/>
            <person name="Matsumoto R"/>
            <person name="Murakumo K"/>
            <person name="Nishida K"/>
            <person name="Terakita A"/>
            <person name="Kuratani S"/>
            <person name="Sato K"/>
            <person name="Hyodo S Kuraku.S."/>
        </authorList>
    </citation>
    <scope>NUCLEOTIDE SEQUENCE [LARGE SCALE GENOMIC DNA]</scope>
</reference>
<dbReference type="OrthoDB" id="10255000at2759"/>
<accession>A0A401SKQ0</accession>
<evidence type="ECO:0000256" key="2">
    <source>
        <dbReference type="ARBA" id="ARBA00022490"/>
    </source>
</evidence>
<evidence type="ECO:0000256" key="1">
    <source>
        <dbReference type="ARBA" id="ARBA00004496"/>
    </source>
</evidence>
<dbReference type="PANTHER" id="PTHR46930">
    <property type="entry name" value="CDK5 REGULATORY SUBUNIT-ASSOCIATED PROTEIN 2"/>
    <property type="match status" value="1"/>
</dbReference>
<dbReference type="GO" id="GO:0000242">
    <property type="term" value="C:pericentriolar material"/>
    <property type="evidence" value="ECO:0007669"/>
    <property type="project" value="TreeGrafter"/>
</dbReference>
<keyword evidence="6" id="KW-1185">Reference proteome</keyword>
<dbReference type="OMA" id="CRNTGHM"/>
<dbReference type="PANTHER" id="PTHR46930:SF1">
    <property type="entry name" value="CDK5 REGULATORY SUBUNIT-ASSOCIATED PROTEIN 2"/>
    <property type="match status" value="1"/>
</dbReference>
<name>A0A401SKQ0_CHIPU</name>
<dbReference type="GO" id="GO:0007099">
    <property type="term" value="P:centriole replication"/>
    <property type="evidence" value="ECO:0007669"/>
    <property type="project" value="TreeGrafter"/>
</dbReference>
<evidence type="ECO:0000259" key="4">
    <source>
        <dbReference type="Pfam" id="PF07989"/>
    </source>
</evidence>
<dbReference type="GO" id="GO:0000132">
    <property type="term" value="P:establishment of mitotic spindle orientation"/>
    <property type="evidence" value="ECO:0007669"/>
    <property type="project" value="TreeGrafter"/>
</dbReference>
<dbReference type="EMBL" id="BEZZ01000334">
    <property type="protein sequence ID" value="GCC30960.1"/>
    <property type="molecule type" value="Genomic_DNA"/>
</dbReference>
<dbReference type="GO" id="GO:0043015">
    <property type="term" value="F:gamma-tubulin binding"/>
    <property type="evidence" value="ECO:0007669"/>
    <property type="project" value="TreeGrafter"/>
</dbReference>
<evidence type="ECO:0000313" key="5">
    <source>
        <dbReference type="EMBL" id="GCC30960.1"/>
    </source>
</evidence>
<comment type="caution">
    <text evidence="5">The sequence shown here is derived from an EMBL/GenBank/DDBJ whole genome shotgun (WGS) entry which is preliminary data.</text>
</comment>
<keyword evidence="2" id="KW-0963">Cytoplasm</keyword>
<evidence type="ECO:0000313" key="6">
    <source>
        <dbReference type="Proteomes" id="UP000287033"/>
    </source>
</evidence>
<dbReference type="STRING" id="137246.A0A401SKQ0"/>
<dbReference type="GO" id="GO:0090266">
    <property type="term" value="P:regulation of mitotic cell cycle spindle assembly checkpoint"/>
    <property type="evidence" value="ECO:0007669"/>
    <property type="project" value="TreeGrafter"/>
</dbReference>
<dbReference type="GO" id="GO:0046600">
    <property type="term" value="P:negative regulation of centriole replication"/>
    <property type="evidence" value="ECO:0007669"/>
    <property type="project" value="TreeGrafter"/>
</dbReference>
<dbReference type="InterPro" id="IPR012943">
    <property type="entry name" value="Cnn_1N"/>
</dbReference>
<dbReference type="GO" id="GO:0007059">
    <property type="term" value="P:chromosome segregation"/>
    <property type="evidence" value="ECO:0007669"/>
    <property type="project" value="TreeGrafter"/>
</dbReference>
<feature type="domain" description="Centrosomin N-terminal motif 1" evidence="4">
    <location>
        <begin position="52"/>
        <end position="120"/>
    </location>
</feature>
<feature type="coiled-coil region" evidence="3">
    <location>
        <begin position="53"/>
        <end position="120"/>
    </location>
</feature>
<keyword evidence="3" id="KW-0175">Coiled coil</keyword>
<dbReference type="Pfam" id="PF07989">
    <property type="entry name" value="Cnn_1N"/>
    <property type="match status" value="1"/>
</dbReference>
<dbReference type="InterPro" id="IPR042791">
    <property type="entry name" value="CDK5RAP2"/>
</dbReference>
<dbReference type="GO" id="GO:0005737">
    <property type="term" value="C:cytoplasm"/>
    <property type="evidence" value="ECO:0007669"/>
    <property type="project" value="UniProtKB-SubCell"/>
</dbReference>
<organism evidence="5 6">
    <name type="scientific">Chiloscyllium punctatum</name>
    <name type="common">Brownbanded bambooshark</name>
    <name type="synonym">Hemiscyllium punctatum</name>
    <dbReference type="NCBI Taxonomy" id="137246"/>
    <lineage>
        <taxon>Eukaryota</taxon>
        <taxon>Metazoa</taxon>
        <taxon>Chordata</taxon>
        <taxon>Craniata</taxon>
        <taxon>Vertebrata</taxon>
        <taxon>Chondrichthyes</taxon>
        <taxon>Elasmobranchii</taxon>
        <taxon>Galeomorphii</taxon>
        <taxon>Galeoidea</taxon>
        <taxon>Orectolobiformes</taxon>
        <taxon>Hemiscylliidae</taxon>
        <taxon>Chiloscyllium</taxon>
    </lineage>
</organism>
<protein>
    <recommendedName>
        <fullName evidence="4">Centrosomin N-terminal motif 1 domain-containing protein</fullName>
    </recommendedName>
</protein>
<dbReference type="GO" id="GO:0008017">
    <property type="term" value="F:microtubule binding"/>
    <property type="evidence" value="ECO:0007669"/>
    <property type="project" value="TreeGrafter"/>
</dbReference>
<dbReference type="Proteomes" id="UP000287033">
    <property type="component" value="Unassembled WGS sequence"/>
</dbReference>
<gene>
    <name evidence="5" type="ORF">chiPu_0009414</name>
</gene>
<evidence type="ECO:0000256" key="3">
    <source>
        <dbReference type="SAM" id="Coils"/>
    </source>
</evidence>
<dbReference type="GO" id="GO:0097431">
    <property type="term" value="C:mitotic spindle pole"/>
    <property type="evidence" value="ECO:0007669"/>
    <property type="project" value="TreeGrafter"/>
</dbReference>
<proteinExistence type="predicted"/>
<sequence>MDWSWEQDETWKCSTTGRDYLNEDTSLPTTDSNVTTLLRDTKESGLPLQTHTLREFEKHLNDLKKENFSLKLRIYFLEERIQQKYEDSSEDIYKRNIELKVEVESLKRELNEKTELLERAS</sequence>